<gene>
    <name evidence="2" type="ORF">T01_13987</name>
</gene>
<evidence type="ECO:0000313" key="2">
    <source>
        <dbReference type="EMBL" id="KRY39592.1"/>
    </source>
</evidence>
<protein>
    <submittedName>
        <fullName evidence="2">Uncharacterized protein</fullName>
    </submittedName>
</protein>
<dbReference type="InParanoid" id="A0A0V1BS01"/>
<dbReference type="EMBL" id="JYDH01000017">
    <property type="protein sequence ID" value="KRY39592.1"/>
    <property type="molecule type" value="Genomic_DNA"/>
</dbReference>
<evidence type="ECO:0000256" key="1">
    <source>
        <dbReference type="SAM" id="MobiDB-lite"/>
    </source>
</evidence>
<evidence type="ECO:0000313" key="3">
    <source>
        <dbReference type="Proteomes" id="UP000054776"/>
    </source>
</evidence>
<keyword evidence="3" id="KW-1185">Reference proteome</keyword>
<dbReference type="AlphaFoldDB" id="A0A0V1BS01"/>
<sequence>MVCKCAKNSDSGLQNGALVVCNVEMLLSDKRTIIPKKENFTHGFPLFLKNNFPNFHSTSHTGMEITFDTVEYCSSLLLGRRSGWSQRWPSRLATAHGVARFKAGGGGFLFVSFLFSSLRFAFLQNSVQQNRSEFSKTHPTRAPVADMSRREMSCT</sequence>
<accession>A0A0V1BS01</accession>
<reference evidence="2 3" key="1">
    <citation type="submission" date="2015-01" db="EMBL/GenBank/DDBJ databases">
        <title>Evolution of Trichinella species and genotypes.</title>
        <authorList>
            <person name="Korhonen P.K."/>
            <person name="Edoardo P."/>
            <person name="Giuseppe L.R."/>
            <person name="Gasser R.B."/>
        </authorList>
    </citation>
    <scope>NUCLEOTIDE SEQUENCE [LARGE SCALE GENOMIC DNA]</scope>
    <source>
        <strain evidence="2">ISS3</strain>
    </source>
</reference>
<dbReference type="Proteomes" id="UP000054776">
    <property type="component" value="Unassembled WGS sequence"/>
</dbReference>
<feature type="region of interest" description="Disordered" evidence="1">
    <location>
        <begin position="132"/>
        <end position="155"/>
    </location>
</feature>
<organism evidence="2 3">
    <name type="scientific">Trichinella spiralis</name>
    <name type="common">Trichina worm</name>
    <dbReference type="NCBI Taxonomy" id="6334"/>
    <lineage>
        <taxon>Eukaryota</taxon>
        <taxon>Metazoa</taxon>
        <taxon>Ecdysozoa</taxon>
        <taxon>Nematoda</taxon>
        <taxon>Enoplea</taxon>
        <taxon>Dorylaimia</taxon>
        <taxon>Trichinellida</taxon>
        <taxon>Trichinellidae</taxon>
        <taxon>Trichinella</taxon>
    </lineage>
</organism>
<proteinExistence type="predicted"/>
<comment type="caution">
    <text evidence="2">The sequence shown here is derived from an EMBL/GenBank/DDBJ whole genome shotgun (WGS) entry which is preliminary data.</text>
</comment>
<name>A0A0V1BS01_TRISP</name>